<reference evidence="1 2" key="1">
    <citation type="submission" date="2021-06" db="EMBL/GenBank/DDBJ databases">
        <title>Caerostris extrusa draft genome.</title>
        <authorList>
            <person name="Kono N."/>
            <person name="Arakawa K."/>
        </authorList>
    </citation>
    <scope>NUCLEOTIDE SEQUENCE [LARGE SCALE GENOMIC DNA]</scope>
</reference>
<evidence type="ECO:0000313" key="2">
    <source>
        <dbReference type="Proteomes" id="UP001054945"/>
    </source>
</evidence>
<proteinExistence type="predicted"/>
<organism evidence="1 2">
    <name type="scientific">Caerostris extrusa</name>
    <name type="common">Bark spider</name>
    <name type="synonym">Caerostris bankana</name>
    <dbReference type="NCBI Taxonomy" id="172846"/>
    <lineage>
        <taxon>Eukaryota</taxon>
        <taxon>Metazoa</taxon>
        <taxon>Ecdysozoa</taxon>
        <taxon>Arthropoda</taxon>
        <taxon>Chelicerata</taxon>
        <taxon>Arachnida</taxon>
        <taxon>Araneae</taxon>
        <taxon>Araneomorphae</taxon>
        <taxon>Entelegynae</taxon>
        <taxon>Araneoidea</taxon>
        <taxon>Araneidae</taxon>
        <taxon>Caerostris</taxon>
    </lineage>
</organism>
<comment type="caution">
    <text evidence="1">The sequence shown here is derived from an EMBL/GenBank/DDBJ whole genome shotgun (WGS) entry which is preliminary data.</text>
</comment>
<protein>
    <submittedName>
        <fullName evidence="1">Uncharacterized protein</fullName>
    </submittedName>
</protein>
<gene>
    <name evidence="1" type="ORF">CEXT_454171</name>
</gene>
<dbReference type="AlphaFoldDB" id="A0AAV4WS00"/>
<accession>A0AAV4WS00</accession>
<keyword evidence="2" id="KW-1185">Reference proteome</keyword>
<dbReference type="EMBL" id="BPLR01016548">
    <property type="protein sequence ID" value="GIY84710.1"/>
    <property type="molecule type" value="Genomic_DNA"/>
</dbReference>
<dbReference type="Proteomes" id="UP001054945">
    <property type="component" value="Unassembled WGS sequence"/>
</dbReference>
<sequence length="87" mass="9971">MIAYVHDFVNIFNYLVTNRRTLHSRYISTLFKSYQSPHAPLSGKDSTTECEFMTQNATLMPLTTLNDTKKTPSCQRDCYIRDPGTCA</sequence>
<name>A0AAV4WS00_CAEEX</name>
<evidence type="ECO:0000313" key="1">
    <source>
        <dbReference type="EMBL" id="GIY84710.1"/>
    </source>
</evidence>